<dbReference type="InterPro" id="IPR051791">
    <property type="entry name" value="Pra-immunoreactive"/>
</dbReference>
<comment type="subcellular location">
    <subcellularLocation>
        <location evidence="1">Cell membrane</location>
        <topology evidence="1">Multi-pass membrane protein</topology>
    </subcellularLocation>
</comment>
<evidence type="ECO:0000256" key="7">
    <source>
        <dbReference type="SAM" id="Phobius"/>
    </source>
</evidence>
<feature type="transmembrane region" description="Helical" evidence="7">
    <location>
        <begin position="90"/>
        <end position="112"/>
    </location>
</feature>
<dbReference type="PANTHER" id="PTHR36115:SF4">
    <property type="entry name" value="MEMBRANE PROTEIN"/>
    <property type="match status" value="1"/>
</dbReference>
<organism evidence="10 11">
    <name type="scientific">Nocardioides iriomotensis</name>
    <dbReference type="NCBI Taxonomy" id="715784"/>
    <lineage>
        <taxon>Bacteria</taxon>
        <taxon>Bacillati</taxon>
        <taxon>Actinomycetota</taxon>
        <taxon>Actinomycetes</taxon>
        <taxon>Propionibacteriales</taxon>
        <taxon>Nocardioidaceae</taxon>
        <taxon>Nocardioides</taxon>
    </lineage>
</organism>
<dbReference type="InterPro" id="IPR010432">
    <property type="entry name" value="RDD"/>
</dbReference>
<feature type="transmembrane region" description="Helical" evidence="7">
    <location>
        <begin position="208"/>
        <end position="225"/>
    </location>
</feature>
<dbReference type="Pfam" id="PF06271">
    <property type="entry name" value="RDD"/>
    <property type="match status" value="1"/>
</dbReference>
<evidence type="ECO:0000256" key="5">
    <source>
        <dbReference type="ARBA" id="ARBA00023136"/>
    </source>
</evidence>
<evidence type="ECO:0000256" key="2">
    <source>
        <dbReference type="ARBA" id="ARBA00022475"/>
    </source>
</evidence>
<dbReference type="PANTHER" id="PTHR36115">
    <property type="entry name" value="PROLINE-RICH ANTIGEN HOMOLOG-RELATED"/>
    <property type="match status" value="1"/>
</dbReference>
<dbReference type="InterPro" id="IPR018929">
    <property type="entry name" value="DUF2510"/>
</dbReference>
<reference evidence="10 11" key="1">
    <citation type="submission" date="2019-01" db="EMBL/GenBank/DDBJ databases">
        <title>Nocardioides guangzhouensis sp. nov., an actinobacterium isolated from soil.</title>
        <authorList>
            <person name="Fu Y."/>
            <person name="Cai Y."/>
            <person name="Lin Z."/>
            <person name="Chen P."/>
        </authorList>
    </citation>
    <scope>NUCLEOTIDE SEQUENCE [LARGE SCALE GENOMIC DNA]</scope>
    <source>
        <strain evidence="10 11">NBRC 105384</strain>
    </source>
</reference>
<evidence type="ECO:0000256" key="1">
    <source>
        <dbReference type="ARBA" id="ARBA00004651"/>
    </source>
</evidence>
<dbReference type="OrthoDB" id="5244233at2"/>
<keyword evidence="5 7" id="KW-0472">Membrane</keyword>
<evidence type="ECO:0000313" key="11">
    <source>
        <dbReference type="Proteomes" id="UP000291189"/>
    </source>
</evidence>
<gene>
    <name evidence="10" type="ORF">ETU37_08390</name>
</gene>
<dbReference type="GO" id="GO:0005886">
    <property type="term" value="C:plasma membrane"/>
    <property type="evidence" value="ECO:0007669"/>
    <property type="project" value="UniProtKB-SubCell"/>
</dbReference>
<comment type="caution">
    <text evidence="10">The sequence shown here is derived from an EMBL/GenBank/DDBJ whole genome shotgun (WGS) entry which is preliminary data.</text>
</comment>
<feature type="transmembrane region" description="Helical" evidence="7">
    <location>
        <begin position="147"/>
        <end position="166"/>
    </location>
</feature>
<dbReference type="Pfam" id="PF10708">
    <property type="entry name" value="DUF2510"/>
    <property type="match status" value="1"/>
</dbReference>
<dbReference type="AlphaFoldDB" id="A0A4Q5J3E3"/>
<accession>A0A4Q5J3E3</accession>
<evidence type="ECO:0000313" key="10">
    <source>
        <dbReference type="EMBL" id="RYU13147.1"/>
    </source>
</evidence>
<protein>
    <submittedName>
        <fullName evidence="10">RDD family protein</fullName>
    </submittedName>
</protein>
<keyword evidence="4 7" id="KW-1133">Transmembrane helix</keyword>
<evidence type="ECO:0000259" key="8">
    <source>
        <dbReference type="Pfam" id="PF06271"/>
    </source>
</evidence>
<feature type="domain" description="RDD" evidence="8">
    <location>
        <begin position="84"/>
        <end position="245"/>
    </location>
</feature>
<keyword evidence="11" id="KW-1185">Reference proteome</keyword>
<name>A0A4Q5J3E3_9ACTN</name>
<evidence type="ECO:0000256" key="3">
    <source>
        <dbReference type="ARBA" id="ARBA00022692"/>
    </source>
</evidence>
<dbReference type="RefSeq" id="WP_129986966.1">
    <property type="nucleotide sequence ID" value="NZ_SDPU01000020.1"/>
</dbReference>
<evidence type="ECO:0000256" key="6">
    <source>
        <dbReference type="SAM" id="MobiDB-lite"/>
    </source>
</evidence>
<dbReference type="Proteomes" id="UP000291189">
    <property type="component" value="Unassembled WGS sequence"/>
</dbReference>
<proteinExistence type="predicted"/>
<dbReference type="EMBL" id="SDPU01000020">
    <property type="protein sequence ID" value="RYU13147.1"/>
    <property type="molecule type" value="Genomic_DNA"/>
</dbReference>
<keyword evidence="2" id="KW-1003">Cell membrane</keyword>
<feature type="domain" description="DUF2510" evidence="9">
    <location>
        <begin position="6"/>
        <end position="40"/>
    </location>
</feature>
<keyword evidence="3 7" id="KW-0812">Transmembrane</keyword>
<feature type="region of interest" description="Disordered" evidence="6">
    <location>
        <begin position="1"/>
        <end position="54"/>
    </location>
</feature>
<sequence>MTQIPAGWYPDPDPEAPEPKGQRYWDGQQWTEHLQPAPGSYPQPTPGGATVPSGAPAGYASYPAAGGYGTQVAVATTPDGQPLSGWWRRAVAYVIDVVIINVLSWIIAFPAARDYIDAVNRMTDDILSGNPDGSGVMVVTEDMAGPLMTIGLVALVVSLVYTVVFLRWKAATPGKLALGLRVRLRETPGQLAYGTILARWAVESVNRVAGFLPLIGFLGSLFWLLDHLWPLWDAKKQAIHDKVAKTNVIRVR</sequence>
<evidence type="ECO:0000259" key="9">
    <source>
        <dbReference type="Pfam" id="PF10708"/>
    </source>
</evidence>
<evidence type="ECO:0000256" key="4">
    <source>
        <dbReference type="ARBA" id="ARBA00022989"/>
    </source>
</evidence>